<evidence type="ECO:0000313" key="1">
    <source>
        <dbReference type="EMBL" id="KAK9110042.1"/>
    </source>
</evidence>
<reference evidence="1 2" key="1">
    <citation type="submission" date="2024-01" db="EMBL/GenBank/DDBJ databases">
        <title>Genome assemblies of Stephania.</title>
        <authorList>
            <person name="Yang L."/>
        </authorList>
    </citation>
    <scope>NUCLEOTIDE SEQUENCE [LARGE SCALE GENOMIC DNA]</scope>
    <source>
        <strain evidence="1">QJT</strain>
        <tissue evidence="1">Leaf</tissue>
    </source>
</reference>
<evidence type="ECO:0000313" key="2">
    <source>
        <dbReference type="Proteomes" id="UP001417504"/>
    </source>
</evidence>
<proteinExistence type="predicted"/>
<dbReference type="AlphaFoldDB" id="A0AAP0I7C7"/>
<protein>
    <submittedName>
        <fullName evidence="1">Uncharacterized protein</fullName>
    </submittedName>
</protein>
<name>A0AAP0I7C7_9MAGN</name>
<gene>
    <name evidence="1" type="ORF">Sjap_018102</name>
</gene>
<dbReference type="Proteomes" id="UP001417504">
    <property type="component" value="Unassembled WGS sequence"/>
</dbReference>
<comment type="caution">
    <text evidence="1">The sequence shown here is derived from an EMBL/GenBank/DDBJ whole genome shotgun (WGS) entry which is preliminary data.</text>
</comment>
<dbReference type="EMBL" id="JBBNAE010000007">
    <property type="protein sequence ID" value="KAK9110042.1"/>
    <property type="molecule type" value="Genomic_DNA"/>
</dbReference>
<accession>A0AAP0I7C7</accession>
<keyword evidence="2" id="KW-1185">Reference proteome</keyword>
<sequence>MTVVVDVVMASKALPPKVQTRAYALKMADEVLQHLVTGGPVAPSGTNKSAGNESQTVSKTAEKCFIIKTQVNKNGNETFPHGKMEEVNWVFN</sequence>
<organism evidence="1 2">
    <name type="scientific">Stephania japonica</name>
    <dbReference type="NCBI Taxonomy" id="461633"/>
    <lineage>
        <taxon>Eukaryota</taxon>
        <taxon>Viridiplantae</taxon>
        <taxon>Streptophyta</taxon>
        <taxon>Embryophyta</taxon>
        <taxon>Tracheophyta</taxon>
        <taxon>Spermatophyta</taxon>
        <taxon>Magnoliopsida</taxon>
        <taxon>Ranunculales</taxon>
        <taxon>Menispermaceae</taxon>
        <taxon>Menispermoideae</taxon>
        <taxon>Cissampelideae</taxon>
        <taxon>Stephania</taxon>
    </lineage>
</organism>